<dbReference type="GO" id="GO:0000978">
    <property type="term" value="F:RNA polymerase II cis-regulatory region sequence-specific DNA binding"/>
    <property type="evidence" value="ECO:0007669"/>
    <property type="project" value="TreeGrafter"/>
</dbReference>
<dbReference type="EMBL" id="GBHO01030953">
    <property type="protein sequence ID" value="JAG12651.1"/>
    <property type="molecule type" value="Transcribed_RNA"/>
</dbReference>
<dbReference type="PANTHER" id="PTHR14003">
    <property type="entry name" value="TRANSCRIPTIONAL REPRESSOR PROTEIN YY"/>
    <property type="match status" value="1"/>
</dbReference>
<dbReference type="InterPro" id="IPR013087">
    <property type="entry name" value="Znf_C2H2_type"/>
</dbReference>
<dbReference type="GO" id="GO:0005667">
    <property type="term" value="C:transcription regulator complex"/>
    <property type="evidence" value="ECO:0007669"/>
    <property type="project" value="TreeGrafter"/>
</dbReference>
<evidence type="ECO:0000256" key="4">
    <source>
        <dbReference type="ARBA" id="ARBA00022833"/>
    </source>
</evidence>
<keyword evidence="3 6" id="KW-0863">Zinc-finger</keyword>
<gene>
    <name evidence="8" type="ORF">CM83_34530</name>
</gene>
<dbReference type="SMART" id="SM00355">
    <property type="entry name" value="ZnF_C2H2"/>
    <property type="match status" value="2"/>
</dbReference>
<dbReference type="PROSITE" id="PS00028">
    <property type="entry name" value="ZINC_FINGER_C2H2_1"/>
    <property type="match status" value="1"/>
</dbReference>
<reference evidence="8" key="2">
    <citation type="submission" date="2014-07" db="EMBL/GenBank/DDBJ databases">
        <authorList>
            <person name="Hull J."/>
        </authorList>
    </citation>
    <scope>NUCLEOTIDE SEQUENCE</scope>
</reference>
<proteinExistence type="predicted"/>
<evidence type="ECO:0000256" key="1">
    <source>
        <dbReference type="ARBA" id="ARBA00022723"/>
    </source>
</evidence>
<reference evidence="8" key="1">
    <citation type="journal article" date="2014" name="PLoS ONE">
        <title>Transcriptome-Based Identification of ABC Transporters in the Western Tarnished Plant Bug Lygus hesperus.</title>
        <authorList>
            <person name="Hull J.J."/>
            <person name="Chaney K."/>
            <person name="Geib S.M."/>
            <person name="Fabrick J.A."/>
            <person name="Brent C.S."/>
            <person name="Walsh D."/>
            <person name="Lavine L.C."/>
        </authorList>
    </citation>
    <scope>NUCLEOTIDE SEQUENCE</scope>
</reference>
<organism evidence="8">
    <name type="scientific">Lygus hesperus</name>
    <name type="common">Western plant bug</name>
    <dbReference type="NCBI Taxonomy" id="30085"/>
    <lineage>
        <taxon>Eukaryota</taxon>
        <taxon>Metazoa</taxon>
        <taxon>Ecdysozoa</taxon>
        <taxon>Arthropoda</taxon>
        <taxon>Hexapoda</taxon>
        <taxon>Insecta</taxon>
        <taxon>Pterygota</taxon>
        <taxon>Neoptera</taxon>
        <taxon>Paraneoptera</taxon>
        <taxon>Hemiptera</taxon>
        <taxon>Heteroptera</taxon>
        <taxon>Panheteroptera</taxon>
        <taxon>Cimicomorpha</taxon>
        <taxon>Miridae</taxon>
        <taxon>Mirini</taxon>
        <taxon>Lygus</taxon>
    </lineage>
</organism>
<dbReference type="GO" id="GO:0000981">
    <property type="term" value="F:DNA-binding transcription factor activity, RNA polymerase II-specific"/>
    <property type="evidence" value="ECO:0007669"/>
    <property type="project" value="TreeGrafter"/>
</dbReference>
<feature type="domain" description="C2H2-type" evidence="7">
    <location>
        <begin position="489"/>
        <end position="513"/>
    </location>
</feature>
<evidence type="ECO:0000256" key="5">
    <source>
        <dbReference type="ARBA" id="ARBA00023242"/>
    </source>
</evidence>
<dbReference type="AlphaFoldDB" id="A0A0A9WZ21"/>
<dbReference type="GO" id="GO:0000785">
    <property type="term" value="C:chromatin"/>
    <property type="evidence" value="ECO:0007669"/>
    <property type="project" value="TreeGrafter"/>
</dbReference>
<name>A0A0A9WZ21_LYGHE</name>
<dbReference type="GO" id="GO:0008270">
    <property type="term" value="F:zinc ion binding"/>
    <property type="evidence" value="ECO:0007669"/>
    <property type="project" value="UniProtKB-KW"/>
</dbReference>
<dbReference type="InterPro" id="IPR036236">
    <property type="entry name" value="Znf_C2H2_sf"/>
</dbReference>
<dbReference type="SUPFAM" id="SSF57667">
    <property type="entry name" value="beta-beta-alpha zinc fingers"/>
    <property type="match status" value="1"/>
</dbReference>
<dbReference type="Gene3D" id="3.30.160.60">
    <property type="entry name" value="Classic Zinc Finger"/>
    <property type="match status" value="1"/>
</dbReference>
<keyword evidence="2" id="KW-0677">Repeat</keyword>
<evidence type="ECO:0000256" key="6">
    <source>
        <dbReference type="PROSITE-ProRule" id="PRU00042"/>
    </source>
</evidence>
<evidence type="ECO:0000259" key="7">
    <source>
        <dbReference type="PROSITE" id="PS50157"/>
    </source>
</evidence>
<evidence type="ECO:0000256" key="3">
    <source>
        <dbReference type="ARBA" id="ARBA00022771"/>
    </source>
</evidence>
<keyword evidence="5" id="KW-0539">Nucleus</keyword>
<accession>A0A0A9WZ21</accession>
<dbReference type="GO" id="GO:0031519">
    <property type="term" value="C:PcG protein complex"/>
    <property type="evidence" value="ECO:0007669"/>
    <property type="project" value="TreeGrafter"/>
</dbReference>
<keyword evidence="1" id="KW-0479">Metal-binding</keyword>
<feature type="domain" description="C2H2-type" evidence="7">
    <location>
        <begin position="461"/>
        <end position="488"/>
    </location>
</feature>
<dbReference type="PROSITE" id="PS50157">
    <property type="entry name" value="ZINC_FINGER_C2H2_2"/>
    <property type="match status" value="2"/>
</dbReference>
<feature type="non-terminal residue" evidence="8">
    <location>
        <position position="513"/>
    </location>
</feature>
<sequence>MNTILMMGKDYRSADRISSLVSLLPREKIKAEENGLRVQGVRSDLPVKLEPQDSLQEQPEVKPRLNIKYELQEETSDPSAVKQEIQDIKQERQDVKPGVVPSNVPGTYLIRVKTNEPKEDSSTLKAESQEVKYEIKGGKNETRHTTSDRNIYWKQPQRAKWEPGITEQDATASLVIKSTSSLSDEETSEIKTLISKKENVSTTIKEERIESLQIENELVTIGRVNPASMDSGRPRRACKHIDYSVFGDNGRGEYTKKHVFHKNKIKDIERFNPVRPKAVIINLKWRAKTEASTDVSNAMNDVDNEITQPSCEMSRPTGENEAVSEAEVPGDSPVVWVNVKDEMGDEIEQATNLDYENEEENVDDPDWKIDEINNGMGLVRNINMVISKSIKTEGGSGVSNPSTVLRGRRKMRKMKPEELLKELVDVHGLSAEQAELVVGLRSRMDFSDPTTLSYWDGLKCHICLVCAYTTHVPAHMVKHLRHHTGDKPYICAECDYRCVESSSMATHMRTHTG</sequence>
<evidence type="ECO:0000313" key="8">
    <source>
        <dbReference type="EMBL" id="JAG12651.1"/>
    </source>
</evidence>
<protein>
    <recommendedName>
        <fullName evidence="7">C2H2-type domain-containing protein</fullName>
    </recommendedName>
</protein>
<evidence type="ECO:0000256" key="2">
    <source>
        <dbReference type="ARBA" id="ARBA00022737"/>
    </source>
</evidence>
<keyword evidence="4" id="KW-0862">Zinc</keyword>
<dbReference type="FunFam" id="3.30.160.60:FF:002287">
    <property type="entry name" value="Uncharacterized protein"/>
    <property type="match status" value="1"/>
</dbReference>
<dbReference type="PANTHER" id="PTHR14003:SF23">
    <property type="entry name" value="ZINC FINGER PROTEIN 143"/>
    <property type="match status" value="1"/>
</dbReference>